<dbReference type="PANTHER" id="PTHR12176">
    <property type="entry name" value="SAM-DEPENDENT METHYLTRANSFERASE SUPERFAMILY PROTEIN"/>
    <property type="match status" value="1"/>
</dbReference>
<evidence type="ECO:0000313" key="6">
    <source>
        <dbReference type="Proteomes" id="UP000580250"/>
    </source>
</evidence>
<dbReference type="InterPro" id="IPR029063">
    <property type="entry name" value="SAM-dependent_MTases_sf"/>
</dbReference>
<feature type="domain" description="Methyltransferase" evidence="4">
    <location>
        <begin position="49"/>
        <end position="176"/>
    </location>
</feature>
<evidence type="ECO:0000256" key="3">
    <source>
        <dbReference type="ARBA" id="ARBA00022679"/>
    </source>
</evidence>
<comment type="similarity">
    <text evidence="1">Belongs to the methyltransferase superfamily.</text>
</comment>
<reference evidence="5 6" key="1">
    <citation type="submission" date="2020-08" db="EMBL/GenBank/DDBJ databases">
        <authorList>
            <person name="Koutsovoulos G."/>
            <person name="Danchin GJ E."/>
        </authorList>
    </citation>
    <scope>NUCLEOTIDE SEQUENCE [LARGE SCALE GENOMIC DNA]</scope>
</reference>
<sequence length="665" mass="77206">MVVIIPKSEKEFTDLSYWKKFFKHNSSFEWYGDYSKLGQIFEKYIKSTDFILQIGCGNSSLADDLYDNGYRNILSIDTDQNVIDKQNKKNLENRPTLKFKNCSASNIDLQNSSVNVIIDKGTLDALLPSKYSEKEYILVDSIFKEIERCLAPFGRYIILSSQEHIIQKLLNYFDKNQFMIRFQKCFQSGKEFVMPVFAVIITKLKIPLPQKRKIEYLNGLDIQPELIETSEKLIERIKVEQQLSWFKHYISKGPIEEASLKIYFSNGKERYELFIIDEYNIKKLTKYGVFIVPLGRENDWIFVTTKGRQNLRMNCQLHRLIMVRLFRDQDYQSLDAIQNELNNIILDFMPKDCINQKINYLSLGSTDVSETIETGNSKINGKWTVEHVIANELTYRRLIFLDSSNLVQSEVEVNKIKNKTKDEKEWKINWSNPFSCEHHKNMTLALNFLFDKEGRSILLENVLNEKLRIAVLGVGGGIILKAFHDILINSIFVGVELDEEVVEIASKHFEFPKNSERIKTVICDAINFIKESAEQVDKFDIIFVDLSGQVNPEGLYCPPSQFVTKEALTFMKKMMKNGGVLALNLVTRDEQTSIDVKKTIKSVFSSVYCVRGDEDVNEIVFCSLSPKNEIDEMIKETKSRQLPSNICNWLKEYTDRIEKIVEFTI</sequence>
<dbReference type="GO" id="GO:0032259">
    <property type="term" value="P:methylation"/>
    <property type="evidence" value="ECO:0007669"/>
    <property type="project" value="UniProtKB-KW"/>
</dbReference>
<dbReference type="Pfam" id="PF01564">
    <property type="entry name" value="Spermine_synth"/>
    <property type="match status" value="1"/>
</dbReference>
<protein>
    <recommendedName>
        <fullName evidence="4">Methyltransferase domain-containing protein</fullName>
    </recommendedName>
</protein>
<dbReference type="EMBL" id="CAJEWN010000172">
    <property type="protein sequence ID" value="CAD2170689.1"/>
    <property type="molecule type" value="Genomic_DNA"/>
</dbReference>
<dbReference type="CDD" id="cd02440">
    <property type="entry name" value="AdoMet_MTases"/>
    <property type="match status" value="1"/>
</dbReference>
<evidence type="ECO:0000259" key="4">
    <source>
        <dbReference type="Pfam" id="PF13847"/>
    </source>
</evidence>
<dbReference type="InterPro" id="IPR025714">
    <property type="entry name" value="Methyltranfer_dom"/>
</dbReference>
<comment type="caution">
    <text evidence="5">The sequence shown here is derived from an EMBL/GenBank/DDBJ whole genome shotgun (WGS) entry which is preliminary data.</text>
</comment>
<evidence type="ECO:0000256" key="2">
    <source>
        <dbReference type="ARBA" id="ARBA00022603"/>
    </source>
</evidence>
<gene>
    <name evidence="5" type="ORF">MENT_LOCUS22114</name>
</gene>
<dbReference type="SUPFAM" id="SSF53335">
    <property type="entry name" value="S-adenosyl-L-methionine-dependent methyltransferases"/>
    <property type="match status" value="2"/>
</dbReference>
<dbReference type="Gene3D" id="3.40.50.150">
    <property type="entry name" value="Vaccinia Virus protein VP39"/>
    <property type="match status" value="2"/>
</dbReference>
<dbReference type="Pfam" id="PF13847">
    <property type="entry name" value="Methyltransf_31"/>
    <property type="match status" value="1"/>
</dbReference>
<keyword evidence="2" id="KW-0489">Methyltransferase</keyword>
<dbReference type="GO" id="GO:0008168">
    <property type="term" value="F:methyltransferase activity"/>
    <property type="evidence" value="ECO:0007669"/>
    <property type="project" value="UniProtKB-KW"/>
</dbReference>
<dbReference type="PANTHER" id="PTHR12176:SF59">
    <property type="entry name" value="METHYLTRANSFERASE DOMAIN-CONTAINING PROTEIN-RELATED"/>
    <property type="match status" value="1"/>
</dbReference>
<evidence type="ECO:0000256" key="1">
    <source>
        <dbReference type="ARBA" id="ARBA00008361"/>
    </source>
</evidence>
<dbReference type="InterPro" id="IPR051419">
    <property type="entry name" value="Lys/N-term_MeTrsfase_sf"/>
</dbReference>
<dbReference type="AlphaFoldDB" id="A0A6V7V6Y5"/>
<name>A0A6V7V6Y5_MELEN</name>
<proteinExistence type="inferred from homology"/>
<evidence type="ECO:0000313" key="5">
    <source>
        <dbReference type="EMBL" id="CAD2170689.1"/>
    </source>
</evidence>
<dbReference type="Proteomes" id="UP000580250">
    <property type="component" value="Unassembled WGS sequence"/>
</dbReference>
<organism evidence="5 6">
    <name type="scientific">Meloidogyne enterolobii</name>
    <name type="common">Root-knot nematode worm</name>
    <name type="synonym">Meloidogyne mayaguensis</name>
    <dbReference type="NCBI Taxonomy" id="390850"/>
    <lineage>
        <taxon>Eukaryota</taxon>
        <taxon>Metazoa</taxon>
        <taxon>Ecdysozoa</taxon>
        <taxon>Nematoda</taxon>
        <taxon>Chromadorea</taxon>
        <taxon>Rhabditida</taxon>
        <taxon>Tylenchina</taxon>
        <taxon>Tylenchomorpha</taxon>
        <taxon>Tylenchoidea</taxon>
        <taxon>Meloidogynidae</taxon>
        <taxon>Meloidogyninae</taxon>
        <taxon>Meloidogyne</taxon>
    </lineage>
</organism>
<dbReference type="OrthoDB" id="411785at2759"/>
<accession>A0A6V7V6Y5</accession>
<keyword evidence="3" id="KW-0808">Transferase</keyword>